<comment type="similarity">
    <text evidence="1">Belongs to the peptidase S10 family.</text>
</comment>
<organism evidence="6 7">
    <name type="scientific">Leersia perrieri</name>
    <dbReference type="NCBI Taxonomy" id="77586"/>
    <lineage>
        <taxon>Eukaryota</taxon>
        <taxon>Viridiplantae</taxon>
        <taxon>Streptophyta</taxon>
        <taxon>Embryophyta</taxon>
        <taxon>Tracheophyta</taxon>
        <taxon>Spermatophyta</taxon>
        <taxon>Magnoliopsida</taxon>
        <taxon>Liliopsida</taxon>
        <taxon>Poales</taxon>
        <taxon>Poaceae</taxon>
        <taxon>BOP clade</taxon>
        <taxon>Oryzoideae</taxon>
        <taxon>Oryzeae</taxon>
        <taxon>Oryzinae</taxon>
        <taxon>Leersia</taxon>
    </lineage>
</organism>
<proteinExistence type="inferred from homology"/>
<reference evidence="7" key="2">
    <citation type="submission" date="2013-12" db="EMBL/GenBank/DDBJ databases">
        <authorList>
            <person name="Yu Y."/>
            <person name="Lee S."/>
            <person name="de Baynast K."/>
            <person name="Wissotski M."/>
            <person name="Liu L."/>
            <person name="Talag J."/>
            <person name="Goicoechea J."/>
            <person name="Angelova A."/>
            <person name="Jetty R."/>
            <person name="Kudrna D."/>
            <person name="Golser W."/>
            <person name="Rivera L."/>
            <person name="Zhang J."/>
            <person name="Wing R."/>
        </authorList>
    </citation>
    <scope>NUCLEOTIDE SEQUENCE</scope>
</reference>
<keyword evidence="4" id="KW-0325">Glycoprotein</keyword>
<accession>A0A0D9W2B5</accession>
<dbReference type="FunFam" id="3.40.50.11320:FF:000002">
    <property type="entry name" value="Carboxypeptidase"/>
    <property type="match status" value="1"/>
</dbReference>
<feature type="chain" id="PRO_5002348133" evidence="5">
    <location>
        <begin position="22"/>
        <end position="462"/>
    </location>
</feature>
<dbReference type="PROSITE" id="PS00560">
    <property type="entry name" value="CARBOXYPEPT_SER_HIS"/>
    <property type="match status" value="1"/>
</dbReference>
<evidence type="ECO:0000256" key="2">
    <source>
        <dbReference type="ARBA" id="ARBA00022729"/>
    </source>
</evidence>
<evidence type="ECO:0000256" key="3">
    <source>
        <dbReference type="ARBA" id="ARBA00023157"/>
    </source>
</evidence>
<evidence type="ECO:0000256" key="4">
    <source>
        <dbReference type="ARBA" id="ARBA00023180"/>
    </source>
</evidence>
<keyword evidence="7" id="KW-1185">Reference proteome</keyword>
<feature type="signal peptide" evidence="5">
    <location>
        <begin position="1"/>
        <end position="21"/>
    </location>
</feature>
<dbReference type="AlphaFoldDB" id="A0A0D9W2B5"/>
<dbReference type="InterPro" id="IPR001563">
    <property type="entry name" value="Peptidase_S10"/>
</dbReference>
<dbReference type="InterPro" id="IPR029058">
    <property type="entry name" value="AB_hydrolase_fold"/>
</dbReference>
<dbReference type="PRINTS" id="PR00724">
    <property type="entry name" value="CRBOXYPTASEC"/>
</dbReference>
<dbReference type="FunFam" id="3.40.50.1820:FF:000072">
    <property type="entry name" value="Serine carboxypeptidase-like 19"/>
    <property type="match status" value="1"/>
</dbReference>
<dbReference type="GO" id="GO:0004185">
    <property type="term" value="F:serine-type carboxypeptidase activity"/>
    <property type="evidence" value="ECO:0007669"/>
    <property type="project" value="InterPro"/>
</dbReference>
<dbReference type="Gene3D" id="3.40.50.1820">
    <property type="entry name" value="alpha/beta hydrolase"/>
    <property type="match status" value="1"/>
</dbReference>
<sequence length="462" mass="51628">MAAEYCLVVLLFLVSCSSSSAVVAPVNSSRKLVDRLPGFSGPLPFSLETGYVAVDDVRFFYYFIQSERSPEDDPVLLWLTGGPGCSAFSGLVYEIGPLTFDFDGYRGGLPTLLYRPDSWTKVSNVIFVDSPAGTGFSYAITAQGFKSSDTIVVRQLYSFIQKWFDDHPHFFSNPLYISGDSYSGIIIPTLMMEITKGIGSSDNRLLNLKGYIEGNPLTHSPHDENSKIPFLHGMGIIADEFYEVARKSCRGEYNNPGNSEECANSMQAIGDCIRDINSEHILEPQCTEAQSPIFENNVLQDGRTKLFESAVSSVCRDTNYILSRLWANDKAVWESLGIHKGTVTTWKRCDDNLHYRYKKEIVNVVEYHLSLITKGYRGLIYSGDHDSGISFVGTQGWLRSLNLSITDNWRPWYVNSEVAGFTRTYSNNLTYATVKGAGHTAPEYMPKECLAMVDRWLSGEPL</sequence>
<dbReference type="Proteomes" id="UP000032180">
    <property type="component" value="Chromosome 4"/>
</dbReference>
<name>A0A0D9W2B5_9ORYZ</name>
<dbReference type="Gramene" id="LPERR04G01830.1">
    <property type="protein sequence ID" value="LPERR04G01830.1"/>
    <property type="gene ID" value="LPERR04G01830"/>
</dbReference>
<dbReference type="InterPro" id="IPR033124">
    <property type="entry name" value="Ser_caboxypep_his_AS"/>
</dbReference>
<keyword evidence="3" id="KW-1015">Disulfide bond</keyword>
<reference evidence="6" key="3">
    <citation type="submission" date="2015-04" db="UniProtKB">
        <authorList>
            <consortium name="EnsemblPlants"/>
        </authorList>
    </citation>
    <scope>IDENTIFICATION</scope>
</reference>
<dbReference type="HOGENOM" id="CLU_008523_0_1_1"/>
<dbReference type="Gene3D" id="3.40.50.12670">
    <property type="match status" value="1"/>
</dbReference>
<evidence type="ECO:0000256" key="5">
    <source>
        <dbReference type="SAM" id="SignalP"/>
    </source>
</evidence>
<dbReference type="Pfam" id="PF00450">
    <property type="entry name" value="Peptidase_S10"/>
    <property type="match status" value="1"/>
</dbReference>
<evidence type="ECO:0000313" key="6">
    <source>
        <dbReference type="EnsemblPlants" id="LPERR04G01830.1"/>
    </source>
</evidence>
<reference evidence="6 7" key="1">
    <citation type="submission" date="2012-08" db="EMBL/GenBank/DDBJ databases">
        <title>Oryza genome evolution.</title>
        <authorList>
            <person name="Wing R.A."/>
        </authorList>
    </citation>
    <scope>NUCLEOTIDE SEQUENCE</scope>
</reference>
<dbReference type="PANTHER" id="PTHR11802:SF203">
    <property type="entry name" value="OS04G0176400 PROTEIN"/>
    <property type="match status" value="1"/>
</dbReference>
<evidence type="ECO:0000313" key="7">
    <source>
        <dbReference type="Proteomes" id="UP000032180"/>
    </source>
</evidence>
<dbReference type="eggNOG" id="KOG1282">
    <property type="taxonomic scope" value="Eukaryota"/>
</dbReference>
<dbReference type="EnsemblPlants" id="LPERR04G01830.1">
    <property type="protein sequence ID" value="LPERR04G01830.1"/>
    <property type="gene ID" value="LPERR04G01830"/>
</dbReference>
<dbReference type="FunFam" id="3.40.50.12670:FF:000001">
    <property type="entry name" value="Carboxypeptidase"/>
    <property type="match status" value="1"/>
</dbReference>
<evidence type="ECO:0000256" key="1">
    <source>
        <dbReference type="ARBA" id="ARBA00009431"/>
    </source>
</evidence>
<dbReference type="GO" id="GO:0019748">
    <property type="term" value="P:secondary metabolic process"/>
    <property type="evidence" value="ECO:0007669"/>
    <property type="project" value="TreeGrafter"/>
</dbReference>
<keyword evidence="2 5" id="KW-0732">Signal</keyword>
<dbReference type="SUPFAM" id="SSF53474">
    <property type="entry name" value="alpha/beta-Hydrolases"/>
    <property type="match status" value="1"/>
</dbReference>
<dbReference type="GO" id="GO:0006508">
    <property type="term" value="P:proteolysis"/>
    <property type="evidence" value="ECO:0007669"/>
    <property type="project" value="InterPro"/>
</dbReference>
<protein>
    <submittedName>
        <fullName evidence="6">Uncharacterized protein</fullName>
    </submittedName>
</protein>
<dbReference type="GO" id="GO:0016747">
    <property type="term" value="F:acyltransferase activity, transferring groups other than amino-acyl groups"/>
    <property type="evidence" value="ECO:0007669"/>
    <property type="project" value="TreeGrafter"/>
</dbReference>
<dbReference type="PANTHER" id="PTHR11802">
    <property type="entry name" value="SERINE PROTEASE FAMILY S10 SERINE CARBOXYPEPTIDASE"/>
    <property type="match status" value="1"/>
</dbReference>